<dbReference type="PANTHER" id="PTHR41259">
    <property type="entry name" value="DOUBLE-STRAND BREAK REPAIR RAD50 ATPASE, PUTATIVE-RELATED"/>
    <property type="match status" value="1"/>
</dbReference>
<dbReference type="Pfam" id="PF13514">
    <property type="entry name" value="AAA_27"/>
    <property type="match status" value="1"/>
</dbReference>
<dbReference type="Gene3D" id="3.40.50.300">
    <property type="entry name" value="P-loop containing nucleotide triphosphate hydrolases"/>
    <property type="match status" value="2"/>
</dbReference>
<evidence type="ECO:0000313" key="4">
    <source>
        <dbReference type="Proteomes" id="UP000433577"/>
    </source>
</evidence>
<keyword evidence="4" id="KW-1185">Reference proteome</keyword>
<evidence type="ECO:0000259" key="2">
    <source>
        <dbReference type="Pfam" id="PF13514"/>
    </source>
</evidence>
<dbReference type="AlphaFoldDB" id="A0A7Z2JJ63"/>
<dbReference type="PANTHER" id="PTHR41259:SF1">
    <property type="entry name" value="DOUBLE-STRAND BREAK REPAIR RAD50 ATPASE, PUTATIVE-RELATED"/>
    <property type="match status" value="1"/>
</dbReference>
<accession>A0A7Z2JJ63</accession>
<proteinExistence type="predicted"/>
<dbReference type="OrthoDB" id="9764467at2"/>
<reference evidence="3 4" key="1">
    <citation type="submission" date="2019-12" db="EMBL/GenBank/DDBJ databases">
        <title>Paraburkholderia acidiphila 7Q-K02 sp. nov and Paraburkholderia acidisoli DHF22 sp. nov., two strains isolated from forest soil.</title>
        <authorList>
            <person name="Gao Z."/>
            <person name="Qiu L."/>
        </authorList>
    </citation>
    <scope>NUCLEOTIDE SEQUENCE [LARGE SCALE GENOMIC DNA]</scope>
    <source>
        <strain evidence="3 4">DHF22</strain>
    </source>
</reference>
<feature type="domain" description="YhaN AAA" evidence="2">
    <location>
        <begin position="1"/>
        <end position="204"/>
    </location>
</feature>
<organism evidence="3 4">
    <name type="scientific">Paraburkholderia acidisoli</name>
    <dbReference type="NCBI Taxonomy" id="2571748"/>
    <lineage>
        <taxon>Bacteria</taxon>
        <taxon>Pseudomonadati</taxon>
        <taxon>Pseudomonadota</taxon>
        <taxon>Betaproteobacteria</taxon>
        <taxon>Burkholderiales</taxon>
        <taxon>Burkholderiaceae</taxon>
        <taxon>Paraburkholderia</taxon>
    </lineage>
</organism>
<protein>
    <submittedName>
        <fullName evidence="3">AAA family ATPase</fullName>
    </submittedName>
</protein>
<dbReference type="EMBL" id="CP046915">
    <property type="protein sequence ID" value="QGZ65045.1"/>
    <property type="molecule type" value="Genomic_DNA"/>
</dbReference>
<evidence type="ECO:0000256" key="1">
    <source>
        <dbReference type="SAM" id="Coils"/>
    </source>
</evidence>
<feature type="coiled-coil region" evidence="1">
    <location>
        <begin position="390"/>
        <end position="417"/>
    </location>
</feature>
<dbReference type="InterPro" id="IPR038734">
    <property type="entry name" value="YhaN_AAA"/>
</dbReference>
<feature type="coiled-coil region" evidence="1">
    <location>
        <begin position="839"/>
        <end position="866"/>
    </location>
</feature>
<sequence length="1161" mass="125809">MRLKQLDLIKYGKFTDSTLSFPRASFDFHVIVGPNEAGKSTVRTAVSELLFGMRLQTPLDFLHGTPELRLGGVLENGGETHAFHRARGRNSLRSPLDDKLPDDFLAALLDGASKEFFEQMFGLDHARLVEGGRSILDASDKLGQVLFESAAGVGSLGPVREELEARATELWAPRRNSSAYAQAEAAFAQASAELKAAQVRTRDWVEKKDALDSVDQAIADLRTEQRALEGQRAKLERVRRLAPYLAELARKRDALAELGEVVELPPGAYADLAKAQGDIAAERKLHEAREAEVRDKEAARDAFTPDAPALALAAEIDALDALRGACANHPRELLKCETEIETHRDAAFTAAAQLGWPGDEAALLAALPGALALKTVTNVLRDHGVREQALETARDACDEQARKLAQLQAQLANLRAVEVSHALRAALETARDFRHHAAEDSALEREIAQVQRTLDQKLDALGQWRMSIMVLRALDVPSAARLAALQKEESERASALANAREAAESADAEAQQLALQERHFTEGNKVVTNAEVQQARTRRNEAWDAVKSARVVLAEGAPIVDDAMRLADELVDAQLGTSQAAAALQNLRQQLEIARTNAERKHTVATDRAREFEAFQATWQHIAERAKVPGMPLADMSAWLAHREAALAAHAECERREAAYAQSRAAREAAHAALVDALANVPGIDRADALPTLVNATDTYVQAAQKNAGQRESLEAQWRDAEREHEGAQTRRHAAQSAYEAWQAQWREALAQANLDARAATLAAAEGAVDLANAVAAAFAEAQAPRHRVRAIRAEMAGFDAEARRLAQQLAPELVANDLFVSNDAFDIARTLAARLAHARDTARSLAQAEAELQRARTRAADAATSIASAQARIEPILDLAGANTIEAALPLAERSNARRALVDAIAAAQDALVRDGDGLTQDAIAAEIAQQAIAEVPALLEALKQQLDALGTKLSTNLQAQVTASQAFEAINGQANAALAEAKRQEALSAMTDAAEEYIEAATASRLLKWATDRYRDQKQGPMLRRAGEIFSGLTLGEFTRLVVDNERTPPALHARRHSGKPVEVTGMSEGTRDQLFLALRIAALELQLASKAALPFVADDLFINFDDGRSKAGFAALRELSAKTQVLFLTHHDHLLPLIRDVFGARVNVVELQRTALTA</sequence>
<dbReference type="KEGG" id="pacs:FAZ98_24980"/>
<feature type="coiled-coil region" evidence="1">
    <location>
        <begin position="577"/>
        <end position="604"/>
    </location>
</feature>
<evidence type="ECO:0000313" key="3">
    <source>
        <dbReference type="EMBL" id="QGZ65045.1"/>
    </source>
</evidence>
<dbReference type="Proteomes" id="UP000433577">
    <property type="component" value="Chromosome 3"/>
</dbReference>
<dbReference type="InterPro" id="IPR027417">
    <property type="entry name" value="P-loop_NTPase"/>
</dbReference>
<feature type="coiled-coil region" evidence="1">
    <location>
        <begin position="180"/>
        <end position="241"/>
    </location>
</feature>
<name>A0A7Z2JJ63_9BURK</name>
<dbReference type="RefSeq" id="WP_158955074.1">
    <property type="nucleotide sequence ID" value="NZ_CP046915.1"/>
</dbReference>
<feature type="coiled-coil region" evidence="1">
    <location>
        <begin position="485"/>
        <end position="516"/>
    </location>
</feature>
<keyword evidence="1" id="KW-0175">Coiled coil</keyword>
<gene>
    <name evidence="3" type="ORF">FAZ98_24980</name>
</gene>
<dbReference type="SUPFAM" id="SSF52540">
    <property type="entry name" value="P-loop containing nucleoside triphosphate hydrolases"/>
    <property type="match status" value="1"/>
</dbReference>